<dbReference type="PROSITE" id="PS50045">
    <property type="entry name" value="SIGMA54_INTERACT_4"/>
    <property type="match status" value="1"/>
</dbReference>
<dbReference type="PANTHER" id="PTHR32071:SF14">
    <property type="entry name" value="TRANSCRIPTIONAL REGULATORY PROTEIN RTCR"/>
    <property type="match status" value="1"/>
</dbReference>
<dbReference type="Gene3D" id="3.40.50.300">
    <property type="entry name" value="P-loop containing nucleotide triphosphate hydrolases"/>
    <property type="match status" value="1"/>
</dbReference>
<dbReference type="Proteomes" id="UP000622317">
    <property type="component" value="Unassembled WGS sequence"/>
</dbReference>
<dbReference type="Pfam" id="PF25601">
    <property type="entry name" value="AAA_lid_14"/>
    <property type="match status" value="1"/>
</dbReference>
<keyword evidence="2" id="KW-0067">ATP-binding</keyword>
<protein>
    <submittedName>
        <fullName evidence="4">Sigma 54-interacting transcriptional regulator</fullName>
    </submittedName>
</protein>
<organism evidence="4 5">
    <name type="scientific">Pelagicoccus enzymogenes</name>
    <dbReference type="NCBI Taxonomy" id="2773457"/>
    <lineage>
        <taxon>Bacteria</taxon>
        <taxon>Pseudomonadati</taxon>
        <taxon>Verrucomicrobiota</taxon>
        <taxon>Opitutia</taxon>
        <taxon>Puniceicoccales</taxon>
        <taxon>Pelagicoccaceae</taxon>
        <taxon>Pelagicoccus</taxon>
    </lineage>
</organism>
<dbReference type="EMBL" id="JACYFG010000038">
    <property type="protein sequence ID" value="MBD5780873.1"/>
    <property type="molecule type" value="Genomic_DNA"/>
</dbReference>
<dbReference type="InterPro" id="IPR009715">
    <property type="entry name" value="RtcR"/>
</dbReference>
<dbReference type="InterPro" id="IPR017183">
    <property type="entry name" value="Sigma54_dep_tscrpt_act_RtcR"/>
</dbReference>
<feature type="domain" description="Sigma-54 factor interaction" evidence="3">
    <location>
        <begin position="184"/>
        <end position="422"/>
    </location>
</feature>
<dbReference type="PIRSF" id="PIRSF037354">
    <property type="entry name" value="Txn_actvtr_RtcR"/>
    <property type="match status" value="1"/>
</dbReference>
<dbReference type="InterPro" id="IPR027417">
    <property type="entry name" value="P-loop_NTPase"/>
</dbReference>
<accession>A0A927FCF7</accession>
<evidence type="ECO:0000313" key="5">
    <source>
        <dbReference type="Proteomes" id="UP000622317"/>
    </source>
</evidence>
<keyword evidence="1" id="KW-0547">Nucleotide-binding</keyword>
<dbReference type="RefSeq" id="WP_191617980.1">
    <property type="nucleotide sequence ID" value="NZ_JACYFG010000038.1"/>
</dbReference>
<dbReference type="Pfam" id="PF00158">
    <property type="entry name" value="Sigma54_activat"/>
    <property type="match status" value="1"/>
</dbReference>
<gene>
    <name evidence="4" type="ORF">IEN85_15345</name>
</gene>
<proteinExistence type="predicted"/>
<dbReference type="InterPro" id="IPR002078">
    <property type="entry name" value="Sigma_54_int"/>
</dbReference>
<dbReference type="PANTHER" id="PTHR32071">
    <property type="entry name" value="TRANSCRIPTIONAL REGULATORY PROTEIN"/>
    <property type="match status" value="1"/>
</dbReference>
<name>A0A927FCF7_9BACT</name>
<dbReference type="GO" id="GO:0003700">
    <property type="term" value="F:DNA-binding transcription factor activity"/>
    <property type="evidence" value="ECO:0007669"/>
    <property type="project" value="InterPro"/>
</dbReference>
<evidence type="ECO:0000259" key="3">
    <source>
        <dbReference type="PROSITE" id="PS50045"/>
    </source>
</evidence>
<dbReference type="NCBIfam" id="NF038308">
    <property type="entry name" value="RNA_repair_RtcR"/>
    <property type="match status" value="1"/>
</dbReference>
<evidence type="ECO:0000313" key="4">
    <source>
        <dbReference type="EMBL" id="MBD5780873.1"/>
    </source>
</evidence>
<dbReference type="Pfam" id="PF06956">
    <property type="entry name" value="RtcR"/>
    <property type="match status" value="1"/>
</dbReference>
<dbReference type="SUPFAM" id="SSF52540">
    <property type="entry name" value="P-loop containing nucleoside triphosphate hydrolases"/>
    <property type="match status" value="1"/>
</dbReference>
<reference evidence="4" key="1">
    <citation type="submission" date="2020-09" db="EMBL/GenBank/DDBJ databases">
        <title>Pelagicoccus enzymogenes sp. nov. with an EPS production, isolated from marine sediment.</title>
        <authorList>
            <person name="Feng X."/>
        </authorList>
    </citation>
    <scope>NUCLEOTIDE SEQUENCE</scope>
    <source>
        <strain evidence="4">NFK12</strain>
    </source>
</reference>
<evidence type="ECO:0000256" key="1">
    <source>
        <dbReference type="ARBA" id="ARBA00022741"/>
    </source>
</evidence>
<dbReference type="GO" id="GO:0005524">
    <property type="term" value="F:ATP binding"/>
    <property type="evidence" value="ECO:0007669"/>
    <property type="project" value="UniProtKB-KW"/>
</dbReference>
<dbReference type="CDD" id="cd00009">
    <property type="entry name" value="AAA"/>
    <property type="match status" value="1"/>
</dbReference>
<dbReference type="InterPro" id="IPR058031">
    <property type="entry name" value="AAA_lid_NorR"/>
</dbReference>
<comment type="caution">
    <text evidence="4">The sequence shown here is derived from an EMBL/GenBank/DDBJ whole genome shotgun (WGS) entry which is preliminary data.</text>
</comment>
<dbReference type="SMART" id="SM00382">
    <property type="entry name" value="AAA"/>
    <property type="match status" value="1"/>
</dbReference>
<evidence type="ECO:0000256" key="2">
    <source>
        <dbReference type="ARBA" id="ARBA00022840"/>
    </source>
</evidence>
<keyword evidence="5" id="KW-1185">Reference proteome</keyword>
<dbReference type="Gene3D" id="1.10.8.60">
    <property type="match status" value="1"/>
</dbReference>
<dbReference type="InterPro" id="IPR003593">
    <property type="entry name" value="AAA+_ATPase"/>
</dbReference>
<sequence length="530" mass="59699">MKKLVSIGILGVQLDSFDPRRRWDRWRPTVSLCQQEDLLIDRFELLYEPKFAKLAQTVADDMQAVSPETEVNQHLISMGDPWDLESVYGALYDFAASYPFDTENEDYIVHITTGTHVCQICLFLLAESRHLPARLIQTSPPKRDPATTPGDYRIIDLDLSRYDQLAARFEIEKRDTETQLKSGIATLNASFNAMIGEIEQVAIRSPHPILITGPTGAGKSQLARRIYEVKRAKRGVSGSFVEVNCATLRGDGAMSALFGHKKGSFTGALDDRGGLLKAAHKGVLFLDEIGELGLDEQAMLLRAIEEKRFLPLGSDQETESDFTLISGTNRELSEEVRKGNFREDLLARINLWSYQLPGLSSRKEDIGPNISYELSRYAKDHGRQVAFNKEARRSYEKFATSPDAKWTGNFRDLNASITRMATLAGNRRINAEIVESEIDRLQRSWQGPKNDSQDEELLRDVLGTQAEEVDPFDQAQLALVIRACRESRSLSEAGRKLFAVSRLKKKTSNDADRLRKYLSKFGLSWDDCLA</sequence>
<dbReference type="AlphaFoldDB" id="A0A927FCF7"/>